<evidence type="ECO:0000259" key="2">
    <source>
        <dbReference type="Pfam" id="PF04965"/>
    </source>
</evidence>
<gene>
    <name evidence="3" type="ORF">AGR3A_Cc120071</name>
</gene>
<organism evidence="3 4">
    <name type="scientific">Agrobacterium tomkonis CFBP 6623</name>
    <dbReference type="NCBI Taxonomy" id="1183432"/>
    <lineage>
        <taxon>Bacteria</taxon>
        <taxon>Pseudomonadati</taxon>
        <taxon>Pseudomonadota</taxon>
        <taxon>Alphaproteobacteria</taxon>
        <taxon>Hyphomicrobiales</taxon>
        <taxon>Rhizobiaceae</taxon>
        <taxon>Rhizobium/Agrobacterium group</taxon>
        <taxon>Agrobacterium</taxon>
        <taxon>Agrobacterium tumefaciens complex</taxon>
    </lineage>
</organism>
<feature type="domain" description="IraD/Gp25-like" evidence="2">
    <location>
        <begin position="22"/>
        <end position="85"/>
    </location>
</feature>
<dbReference type="InterPro" id="IPR007048">
    <property type="entry name" value="IraD/Gp25-like"/>
</dbReference>
<dbReference type="Pfam" id="PF04965">
    <property type="entry name" value="GPW_gp25"/>
    <property type="match status" value="1"/>
</dbReference>
<evidence type="ECO:0000313" key="3">
    <source>
        <dbReference type="EMBL" id="CUX09378.1"/>
    </source>
</evidence>
<feature type="region of interest" description="Disordered" evidence="1">
    <location>
        <begin position="1"/>
        <end position="21"/>
    </location>
</feature>
<keyword evidence="4" id="KW-1185">Reference proteome</keyword>
<accession>A0A1S7NMX0</accession>
<dbReference type="RefSeq" id="WP_080841907.1">
    <property type="nucleotide sequence ID" value="NZ_LT009723.1"/>
</dbReference>
<reference evidence="4" key="1">
    <citation type="submission" date="2016-01" db="EMBL/GenBank/DDBJ databases">
        <authorList>
            <person name="Regsiter A."/>
            <person name="william w."/>
        </authorList>
    </citation>
    <scope>NUCLEOTIDE SEQUENCE [LARGE SCALE GENOMIC DNA]</scope>
    <source>
        <strain evidence="4">CFBP 6623</strain>
    </source>
</reference>
<name>A0A1S7NMX0_9HYPH</name>
<dbReference type="STRING" id="1183432.AGR3A_Cc120071"/>
<dbReference type="Proteomes" id="UP000191988">
    <property type="component" value="Unassembled WGS sequence"/>
</dbReference>
<dbReference type="EMBL" id="FBWK01000004">
    <property type="protein sequence ID" value="CUX09378.1"/>
    <property type="molecule type" value="Genomic_DNA"/>
</dbReference>
<dbReference type="SUPFAM" id="SSF160719">
    <property type="entry name" value="gpW/gp25-like"/>
    <property type="match status" value="1"/>
</dbReference>
<proteinExistence type="predicted"/>
<evidence type="ECO:0000313" key="4">
    <source>
        <dbReference type="Proteomes" id="UP000191988"/>
    </source>
</evidence>
<dbReference type="Gene3D" id="3.10.450.40">
    <property type="match status" value="1"/>
</dbReference>
<dbReference type="AlphaFoldDB" id="A0A1S7NMX0"/>
<protein>
    <submittedName>
        <fullName evidence="3">GPW/gp25</fullName>
    </submittedName>
</protein>
<evidence type="ECO:0000256" key="1">
    <source>
        <dbReference type="SAM" id="MobiDB-lite"/>
    </source>
</evidence>
<sequence>MASSTGVNGQTGAPLNDWPHTQQSIRKILKTPKGSRVMRRNFGSDIPDFIDSKMTRRNVLALYSAAATAILEWEPRFRMTAGRVTQADAGGVIALDIFGTYYPRGHRGDYSIAESATVRVIYPGR</sequence>